<feature type="domain" description="F-box" evidence="2">
    <location>
        <begin position="89"/>
        <end position="136"/>
    </location>
</feature>
<feature type="region of interest" description="Disordered" evidence="1">
    <location>
        <begin position="452"/>
        <end position="492"/>
    </location>
</feature>
<dbReference type="Pfam" id="PF00646">
    <property type="entry name" value="F-box"/>
    <property type="match status" value="1"/>
</dbReference>
<evidence type="ECO:0000313" key="3">
    <source>
        <dbReference type="EMBL" id="CUS09714.1"/>
    </source>
</evidence>
<evidence type="ECO:0000259" key="2">
    <source>
        <dbReference type="PROSITE" id="PS50181"/>
    </source>
</evidence>
<dbReference type="SMART" id="SM00256">
    <property type="entry name" value="FBOX"/>
    <property type="match status" value="1"/>
</dbReference>
<dbReference type="AlphaFoldDB" id="A0A292PRG7"/>
<protein>
    <recommendedName>
        <fullName evidence="2">F-box domain-containing protein</fullName>
    </recommendedName>
</protein>
<dbReference type="InterPro" id="IPR036047">
    <property type="entry name" value="F-box-like_dom_sf"/>
</dbReference>
<name>A0A292PRG7_9PEZI</name>
<sequence length="531" mass="59850">MSIVSIESSIDRAKKLVRSKIRSMMDECRIRRLAMELHSGLSCHPTRESRCGEVLRMARRRLSLLRPGQRMVAPTRDGTTASKGSRSLGDLFFGLPVELQLEVVNKLFFFDLLSLRRTSQKFRELTMQNESHIVRHHIGQWVPLHITKLYPPPADAPPTLVYLTDLAYKQRVSTHLALSLARQIVKEMMGGRQARRMSKEATVYVLNQLRLGMAPLIFALFHFFETYRTRRLERLWGNDDDDDEDPSTAGLDPLSPADKRRLQGDIISQYPDNLLLQVHQMYHLLLHLFMRRMSSPSLSVPRTLGCWTRQRPPNQAFAKVLILGGIKEVWHIYRIKGYCRRRKALDKFLRKLDTERTRLPKRRSAFKARVTTAPQRNKGSSVALNLDITALSRSDYNHPPPPPLSKLAKLDVDDLTQLWTPAAEHRLILGGIVGSLEEVRCCGQFVSQLLGGVTESDDEEDDADGDDSDDDSDDSADDEVLPALPIGGANADYSNTLLSADGSWDDELAEEDSGLFSDDEGLGLASVLASV</sequence>
<dbReference type="InterPro" id="IPR001810">
    <property type="entry name" value="F-box_dom"/>
</dbReference>
<evidence type="ECO:0000256" key="1">
    <source>
        <dbReference type="SAM" id="MobiDB-lite"/>
    </source>
</evidence>
<keyword evidence="4" id="KW-1185">Reference proteome</keyword>
<dbReference type="EMBL" id="LN891072">
    <property type="protein sequence ID" value="CUS09714.1"/>
    <property type="molecule type" value="Genomic_DNA"/>
</dbReference>
<organism evidence="3 4">
    <name type="scientific">Tuber aestivum</name>
    <name type="common">summer truffle</name>
    <dbReference type="NCBI Taxonomy" id="59557"/>
    <lineage>
        <taxon>Eukaryota</taxon>
        <taxon>Fungi</taxon>
        <taxon>Dikarya</taxon>
        <taxon>Ascomycota</taxon>
        <taxon>Pezizomycotina</taxon>
        <taxon>Pezizomycetes</taxon>
        <taxon>Pezizales</taxon>
        <taxon>Tuberaceae</taxon>
        <taxon>Tuber</taxon>
    </lineage>
</organism>
<accession>A0A292PRG7</accession>
<proteinExistence type="predicted"/>
<dbReference type="PROSITE" id="PS50181">
    <property type="entry name" value="FBOX"/>
    <property type="match status" value="1"/>
</dbReference>
<feature type="region of interest" description="Disordered" evidence="1">
    <location>
        <begin position="236"/>
        <end position="257"/>
    </location>
</feature>
<gene>
    <name evidence="3" type="ORF">GSTUAT00006261001</name>
</gene>
<feature type="compositionally biased region" description="Acidic residues" evidence="1">
    <location>
        <begin position="455"/>
        <end position="480"/>
    </location>
</feature>
<dbReference type="Proteomes" id="UP001412239">
    <property type="component" value="Unassembled WGS sequence"/>
</dbReference>
<evidence type="ECO:0000313" key="4">
    <source>
        <dbReference type="Proteomes" id="UP001412239"/>
    </source>
</evidence>
<reference evidence="3" key="1">
    <citation type="submission" date="2015-10" db="EMBL/GenBank/DDBJ databases">
        <authorList>
            <person name="Regsiter A."/>
            <person name="william w."/>
        </authorList>
    </citation>
    <scope>NUCLEOTIDE SEQUENCE</scope>
    <source>
        <strain evidence="3">Montdore</strain>
    </source>
</reference>
<dbReference type="SUPFAM" id="SSF81383">
    <property type="entry name" value="F-box domain"/>
    <property type="match status" value="1"/>
</dbReference>